<accession>A0A9D2TN41</accession>
<name>A0A9D2TN41_9FIRM</name>
<keyword evidence="1" id="KW-0328">Glycosyltransferase</keyword>
<dbReference type="GO" id="GO:0005975">
    <property type="term" value="P:carbohydrate metabolic process"/>
    <property type="evidence" value="ECO:0007669"/>
    <property type="project" value="InterPro"/>
</dbReference>
<proteinExistence type="predicted"/>
<reference evidence="3" key="2">
    <citation type="submission" date="2021-04" db="EMBL/GenBank/DDBJ databases">
        <authorList>
            <person name="Gilroy R."/>
        </authorList>
    </citation>
    <scope>NUCLEOTIDE SEQUENCE</scope>
    <source>
        <strain evidence="3">CHK196-7946</strain>
    </source>
</reference>
<dbReference type="Pfam" id="PF01531">
    <property type="entry name" value="Glyco_transf_11"/>
    <property type="match status" value="1"/>
</dbReference>
<dbReference type="AlphaFoldDB" id="A0A9D2TN41"/>
<sequence length="322" mass="38562">MIIVEIEENAGIGNQMFQYAHAYALAEKYDQKILIVSHLGRADNVREYMLNRMCLDKKRVIGTIRVDWFNFLQFFPFITKKNALNRAFRFVLRAASKGLIKSGLFELRTMPKIQNRKFEKEQPFQKGKNYYIRGFFESYRYFDEYRAGIQRQFSLQRVPCEAAECVNKIENTNSVAVHIRRGDFTICGRLLPISYYDHAIQYLEKELKHPEFFILCEDEEVREHYRLWQKSNIHIIDIAIKNRDIVEWYLISRCKHHVITNSTYSWWSAYVSEREGKRVFIPDADLYLACENADIYVDEKYGMQHYTDYFLPEYEVLPKYSE</sequence>
<comment type="caution">
    <text evidence="3">The sequence shown here is derived from an EMBL/GenBank/DDBJ whole genome shotgun (WGS) entry which is preliminary data.</text>
</comment>
<protein>
    <submittedName>
        <fullName evidence="3">Alpha-1,2-fucosyltransferase</fullName>
    </submittedName>
</protein>
<dbReference type="GO" id="GO:0008107">
    <property type="term" value="F:galactoside 2-alpha-L-fucosyltransferase activity"/>
    <property type="evidence" value="ECO:0007669"/>
    <property type="project" value="InterPro"/>
</dbReference>
<reference evidence="3" key="1">
    <citation type="journal article" date="2021" name="PeerJ">
        <title>Extensive microbial diversity within the chicken gut microbiome revealed by metagenomics and culture.</title>
        <authorList>
            <person name="Gilroy R."/>
            <person name="Ravi A."/>
            <person name="Getino M."/>
            <person name="Pursley I."/>
            <person name="Horton D.L."/>
            <person name="Alikhan N.F."/>
            <person name="Baker D."/>
            <person name="Gharbi K."/>
            <person name="Hall N."/>
            <person name="Watson M."/>
            <person name="Adriaenssens E.M."/>
            <person name="Foster-Nyarko E."/>
            <person name="Jarju S."/>
            <person name="Secka A."/>
            <person name="Antonio M."/>
            <person name="Oren A."/>
            <person name="Chaudhuri R.R."/>
            <person name="La Ragione R."/>
            <person name="Hildebrand F."/>
            <person name="Pallen M.J."/>
        </authorList>
    </citation>
    <scope>NUCLEOTIDE SEQUENCE</scope>
    <source>
        <strain evidence="3">CHK196-7946</strain>
    </source>
</reference>
<dbReference type="EMBL" id="DWVY01000042">
    <property type="protein sequence ID" value="HJC74833.1"/>
    <property type="molecule type" value="Genomic_DNA"/>
</dbReference>
<dbReference type="PANTHER" id="PTHR11927">
    <property type="entry name" value="GALACTOSIDE 2-L-FUCOSYLTRANSFERASE"/>
    <property type="match status" value="1"/>
</dbReference>
<evidence type="ECO:0000256" key="1">
    <source>
        <dbReference type="ARBA" id="ARBA00022676"/>
    </source>
</evidence>
<dbReference type="Gene3D" id="3.40.50.11350">
    <property type="match status" value="1"/>
</dbReference>
<evidence type="ECO:0000256" key="2">
    <source>
        <dbReference type="ARBA" id="ARBA00022679"/>
    </source>
</evidence>
<keyword evidence="2" id="KW-0808">Transferase</keyword>
<dbReference type="CDD" id="cd11301">
    <property type="entry name" value="Fut1_Fut2_like"/>
    <property type="match status" value="1"/>
</dbReference>
<dbReference type="PANTHER" id="PTHR11927:SF9">
    <property type="entry name" value="L-FUCOSYLTRANSFERASE"/>
    <property type="match status" value="1"/>
</dbReference>
<dbReference type="InterPro" id="IPR002516">
    <property type="entry name" value="Glyco_trans_11"/>
</dbReference>
<evidence type="ECO:0000313" key="4">
    <source>
        <dbReference type="Proteomes" id="UP000823902"/>
    </source>
</evidence>
<evidence type="ECO:0000313" key="3">
    <source>
        <dbReference type="EMBL" id="HJC74833.1"/>
    </source>
</evidence>
<gene>
    <name evidence="3" type="ORF">H9697_07810</name>
</gene>
<organism evidence="3 4">
    <name type="scientific">Candidatus Mediterraneibacter faecavium</name>
    <dbReference type="NCBI Taxonomy" id="2838668"/>
    <lineage>
        <taxon>Bacteria</taxon>
        <taxon>Bacillati</taxon>
        <taxon>Bacillota</taxon>
        <taxon>Clostridia</taxon>
        <taxon>Lachnospirales</taxon>
        <taxon>Lachnospiraceae</taxon>
        <taxon>Mediterraneibacter</taxon>
    </lineage>
</organism>
<dbReference type="Proteomes" id="UP000823902">
    <property type="component" value="Unassembled WGS sequence"/>
</dbReference>
<dbReference type="GO" id="GO:0016020">
    <property type="term" value="C:membrane"/>
    <property type="evidence" value="ECO:0007669"/>
    <property type="project" value="InterPro"/>
</dbReference>